<dbReference type="SUPFAM" id="SSF88946">
    <property type="entry name" value="Sigma2 domain of RNA polymerase sigma factors"/>
    <property type="match status" value="1"/>
</dbReference>
<dbReference type="InterPro" id="IPR013249">
    <property type="entry name" value="RNA_pol_sigma70_r4_t2"/>
</dbReference>
<evidence type="ECO:0000256" key="5">
    <source>
        <dbReference type="ARBA" id="ARBA00023163"/>
    </source>
</evidence>
<proteinExistence type="inferred from homology"/>
<comment type="caution">
    <text evidence="7">The sequence shown here is derived from an EMBL/GenBank/DDBJ whole genome shotgun (WGS) entry which is preliminary data.</text>
</comment>
<dbReference type="CDD" id="cd06171">
    <property type="entry name" value="Sigma70_r4"/>
    <property type="match status" value="1"/>
</dbReference>
<dbReference type="InterPro" id="IPR039425">
    <property type="entry name" value="RNA_pol_sigma-70-like"/>
</dbReference>
<dbReference type="GO" id="GO:0006352">
    <property type="term" value="P:DNA-templated transcription initiation"/>
    <property type="evidence" value="ECO:0007669"/>
    <property type="project" value="InterPro"/>
</dbReference>
<dbReference type="Gene3D" id="1.10.1740.10">
    <property type="match status" value="1"/>
</dbReference>
<evidence type="ECO:0000259" key="6">
    <source>
        <dbReference type="Pfam" id="PF08281"/>
    </source>
</evidence>
<dbReference type="PANTHER" id="PTHR43133:SF52">
    <property type="entry name" value="ECF RNA POLYMERASE SIGMA FACTOR SIGL"/>
    <property type="match status" value="1"/>
</dbReference>
<evidence type="ECO:0000256" key="1">
    <source>
        <dbReference type="ARBA" id="ARBA00010641"/>
    </source>
</evidence>
<dbReference type="AlphaFoldDB" id="A0A1F6BTG8"/>
<dbReference type="InterPro" id="IPR013324">
    <property type="entry name" value="RNA_pol_sigma_r3/r4-like"/>
</dbReference>
<name>A0A1F6BTG8_9BACT</name>
<dbReference type="PANTHER" id="PTHR43133">
    <property type="entry name" value="RNA POLYMERASE ECF-TYPE SIGMA FACTO"/>
    <property type="match status" value="1"/>
</dbReference>
<dbReference type="InterPro" id="IPR036388">
    <property type="entry name" value="WH-like_DNA-bd_sf"/>
</dbReference>
<gene>
    <name evidence="7" type="ORF">A2116_00785</name>
</gene>
<dbReference type="Proteomes" id="UP000179368">
    <property type="component" value="Unassembled WGS sequence"/>
</dbReference>
<evidence type="ECO:0000313" key="7">
    <source>
        <dbReference type="EMBL" id="OGG40210.1"/>
    </source>
</evidence>
<evidence type="ECO:0000256" key="2">
    <source>
        <dbReference type="ARBA" id="ARBA00023015"/>
    </source>
</evidence>
<dbReference type="NCBIfam" id="TIGR02937">
    <property type="entry name" value="sigma70-ECF"/>
    <property type="match status" value="1"/>
</dbReference>
<dbReference type="Gene3D" id="1.10.10.10">
    <property type="entry name" value="Winged helix-like DNA-binding domain superfamily/Winged helix DNA-binding domain"/>
    <property type="match status" value="1"/>
</dbReference>
<organism evidence="7 8">
    <name type="scientific">Candidatus Jorgensenbacteria bacterium GWA1_49_17</name>
    <dbReference type="NCBI Taxonomy" id="1798467"/>
    <lineage>
        <taxon>Bacteria</taxon>
        <taxon>Candidatus Joergenseniibacteriota</taxon>
    </lineage>
</organism>
<keyword evidence="3" id="KW-0731">Sigma factor</keyword>
<dbReference type="GO" id="GO:0003677">
    <property type="term" value="F:DNA binding"/>
    <property type="evidence" value="ECO:0007669"/>
    <property type="project" value="UniProtKB-KW"/>
</dbReference>
<evidence type="ECO:0000256" key="4">
    <source>
        <dbReference type="ARBA" id="ARBA00023125"/>
    </source>
</evidence>
<feature type="domain" description="RNA polymerase sigma factor 70 region 4 type 2" evidence="6">
    <location>
        <begin position="116"/>
        <end position="163"/>
    </location>
</feature>
<evidence type="ECO:0000256" key="3">
    <source>
        <dbReference type="ARBA" id="ARBA00023082"/>
    </source>
</evidence>
<comment type="similarity">
    <text evidence="1">Belongs to the sigma-70 factor family. ECF subfamily.</text>
</comment>
<dbReference type="SUPFAM" id="SSF88659">
    <property type="entry name" value="Sigma3 and sigma4 domains of RNA polymerase sigma factors"/>
    <property type="match status" value="1"/>
</dbReference>
<dbReference type="InterPro" id="IPR013325">
    <property type="entry name" value="RNA_pol_sigma_r2"/>
</dbReference>
<dbReference type="GO" id="GO:0016987">
    <property type="term" value="F:sigma factor activity"/>
    <property type="evidence" value="ECO:0007669"/>
    <property type="project" value="UniProtKB-KW"/>
</dbReference>
<dbReference type="EMBL" id="MFKG01000021">
    <property type="protein sequence ID" value="OGG40210.1"/>
    <property type="molecule type" value="Genomic_DNA"/>
</dbReference>
<keyword evidence="2" id="KW-0805">Transcription regulation</keyword>
<evidence type="ECO:0000313" key="8">
    <source>
        <dbReference type="Proteomes" id="UP000179368"/>
    </source>
</evidence>
<sequence length="170" mass="19559">MTPKQEKQRQTVLTRAHHDFGNGLNRFSFSKTGDYTLSKDLVQDTFMKTWSYLVRGGKIDVMKAFLYHILNDLIVDEYRKHKVASLDVLLEKGFEPSADHSGRILNILDGKAAFLLIQRLPEKYQKVMRMRYGKTLSLKEISLITGQSKNTVAVQLHRGLEKLKLLYDSA</sequence>
<protein>
    <recommendedName>
        <fullName evidence="6">RNA polymerase sigma factor 70 region 4 type 2 domain-containing protein</fullName>
    </recommendedName>
</protein>
<keyword evidence="4" id="KW-0238">DNA-binding</keyword>
<dbReference type="Pfam" id="PF08281">
    <property type="entry name" value="Sigma70_r4_2"/>
    <property type="match status" value="1"/>
</dbReference>
<accession>A0A1F6BTG8</accession>
<keyword evidence="5" id="KW-0804">Transcription</keyword>
<reference evidence="7 8" key="1">
    <citation type="journal article" date="2016" name="Nat. Commun.">
        <title>Thousands of microbial genomes shed light on interconnected biogeochemical processes in an aquifer system.</title>
        <authorList>
            <person name="Anantharaman K."/>
            <person name="Brown C.T."/>
            <person name="Hug L.A."/>
            <person name="Sharon I."/>
            <person name="Castelle C.J."/>
            <person name="Probst A.J."/>
            <person name="Thomas B.C."/>
            <person name="Singh A."/>
            <person name="Wilkins M.J."/>
            <person name="Karaoz U."/>
            <person name="Brodie E.L."/>
            <person name="Williams K.H."/>
            <person name="Hubbard S.S."/>
            <person name="Banfield J.F."/>
        </authorList>
    </citation>
    <scope>NUCLEOTIDE SEQUENCE [LARGE SCALE GENOMIC DNA]</scope>
</reference>
<dbReference type="InterPro" id="IPR014284">
    <property type="entry name" value="RNA_pol_sigma-70_dom"/>
</dbReference>